<feature type="transmembrane region" description="Helical" evidence="1">
    <location>
        <begin position="136"/>
        <end position="155"/>
    </location>
</feature>
<name>A0ABV9YE79_9PSEU</name>
<evidence type="ECO:0000313" key="2">
    <source>
        <dbReference type="EMBL" id="MFC5061085.1"/>
    </source>
</evidence>
<gene>
    <name evidence="2" type="ORF">ACFPBZ_02615</name>
</gene>
<feature type="transmembrane region" description="Helical" evidence="1">
    <location>
        <begin position="44"/>
        <end position="66"/>
    </location>
</feature>
<dbReference type="Pfam" id="PF03729">
    <property type="entry name" value="DUF308"/>
    <property type="match status" value="1"/>
</dbReference>
<evidence type="ECO:0000256" key="1">
    <source>
        <dbReference type="SAM" id="Phobius"/>
    </source>
</evidence>
<keyword evidence="1" id="KW-1133">Transmembrane helix</keyword>
<reference evidence="3" key="1">
    <citation type="journal article" date="2019" name="Int. J. Syst. Evol. Microbiol.">
        <title>The Global Catalogue of Microorganisms (GCM) 10K type strain sequencing project: providing services to taxonomists for standard genome sequencing and annotation.</title>
        <authorList>
            <consortium name="The Broad Institute Genomics Platform"/>
            <consortium name="The Broad Institute Genome Sequencing Center for Infectious Disease"/>
            <person name="Wu L."/>
            <person name="Ma J."/>
        </authorList>
    </citation>
    <scope>NUCLEOTIDE SEQUENCE [LARGE SCALE GENOMIC DNA]</scope>
    <source>
        <strain evidence="3">CGMCC 4.7093</strain>
    </source>
</reference>
<keyword evidence="1" id="KW-0472">Membrane</keyword>
<keyword evidence="3" id="KW-1185">Reference proteome</keyword>
<dbReference type="Proteomes" id="UP001595947">
    <property type="component" value="Unassembled WGS sequence"/>
</dbReference>
<dbReference type="EMBL" id="JBHSIV010000002">
    <property type="protein sequence ID" value="MFC5061085.1"/>
    <property type="molecule type" value="Genomic_DNA"/>
</dbReference>
<feature type="transmembrane region" description="Helical" evidence="1">
    <location>
        <begin position="21"/>
        <end position="38"/>
    </location>
</feature>
<comment type="caution">
    <text evidence="2">The sequence shown here is derived from an EMBL/GenBank/DDBJ whole genome shotgun (WGS) entry which is preliminary data.</text>
</comment>
<evidence type="ECO:0000313" key="3">
    <source>
        <dbReference type="Proteomes" id="UP001595947"/>
    </source>
</evidence>
<dbReference type="RefSeq" id="WP_378034440.1">
    <property type="nucleotide sequence ID" value="NZ_JBHSIV010000002.1"/>
</dbReference>
<feature type="transmembrane region" description="Helical" evidence="1">
    <location>
        <begin position="161"/>
        <end position="182"/>
    </location>
</feature>
<sequence length="184" mass="18578">MSTATSLDHARPASREQVPLLLARIVFALVWAAVLLAVGPGLGLAMVVVLVLYPVGDLVLVGADALRSGTASRGARIGLGFNLAVSAVAAVLLAVAAADGVPAVLRVWGAWAVVAGAGQLVVALARRRTRRGQWPLIVSGGLSCVVGFAFVAMAAGPAPQLAPLAGYAAAGAVFALIGFLRLRR</sequence>
<feature type="transmembrane region" description="Helical" evidence="1">
    <location>
        <begin position="78"/>
        <end position="97"/>
    </location>
</feature>
<accession>A0ABV9YE79</accession>
<feature type="transmembrane region" description="Helical" evidence="1">
    <location>
        <begin position="103"/>
        <end position="124"/>
    </location>
</feature>
<keyword evidence="1" id="KW-0812">Transmembrane</keyword>
<organism evidence="2 3">
    <name type="scientific">Actinomycetospora atypica</name>
    <dbReference type="NCBI Taxonomy" id="1290095"/>
    <lineage>
        <taxon>Bacteria</taxon>
        <taxon>Bacillati</taxon>
        <taxon>Actinomycetota</taxon>
        <taxon>Actinomycetes</taxon>
        <taxon>Pseudonocardiales</taxon>
        <taxon>Pseudonocardiaceae</taxon>
        <taxon>Actinomycetospora</taxon>
    </lineage>
</organism>
<dbReference type="InterPro" id="IPR005325">
    <property type="entry name" value="DUF308_memb"/>
</dbReference>
<protein>
    <submittedName>
        <fullName evidence="2">DUF308 domain-containing protein</fullName>
    </submittedName>
</protein>
<proteinExistence type="predicted"/>